<sequence length="53" mass="5913">MNAGKKERAHSLEIRLGLSYHTCGNACVFHTASVNLSSLSRAYRYRSKRVGQS</sequence>
<name>A0A166DU24_9AGAM</name>
<protein>
    <submittedName>
        <fullName evidence="1">Uncharacterized protein</fullName>
    </submittedName>
</protein>
<dbReference type="AlphaFoldDB" id="A0A166DU24"/>
<proteinExistence type="predicted"/>
<reference evidence="1 2" key="1">
    <citation type="journal article" date="2016" name="Mol. Biol. Evol.">
        <title>Comparative Genomics of Early-Diverging Mushroom-Forming Fungi Provides Insights into the Origins of Lignocellulose Decay Capabilities.</title>
        <authorList>
            <person name="Nagy L.G."/>
            <person name="Riley R."/>
            <person name="Tritt A."/>
            <person name="Adam C."/>
            <person name="Daum C."/>
            <person name="Floudas D."/>
            <person name="Sun H."/>
            <person name="Yadav J.S."/>
            <person name="Pangilinan J."/>
            <person name="Larsson K.H."/>
            <person name="Matsuura K."/>
            <person name="Barry K."/>
            <person name="Labutti K."/>
            <person name="Kuo R."/>
            <person name="Ohm R.A."/>
            <person name="Bhattacharya S.S."/>
            <person name="Shirouzu T."/>
            <person name="Yoshinaga Y."/>
            <person name="Martin F.M."/>
            <person name="Grigoriev I.V."/>
            <person name="Hibbett D.S."/>
        </authorList>
    </citation>
    <scope>NUCLEOTIDE SEQUENCE [LARGE SCALE GENOMIC DNA]</scope>
    <source>
        <strain evidence="1 2">CBS 109695</strain>
    </source>
</reference>
<dbReference type="Proteomes" id="UP000076532">
    <property type="component" value="Unassembled WGS sequence"/>
</dbReference>
<dbReference type="EMBL" id="KV417609">
    <property type="protein sequence ID" value="KZP15069.1"/>
    <property type="molecule type" value="Genomic_DNA"/>
</dbReference>
<evidence type="ECO:0000313" key="2">
    <source>
        <dbReference type="Proteomes" id="UP000076532"/>
    </source>
</evidence>
<evidence type="ECO:0000313" key="1">
    <source>
        <dbReference type="EMBL" id="KZP15069.1"/>
    </source>
</evidence>
<gene>
    <name evidence="1" type="ORF">FIBSPDRAFT_867687</name>
</gene>
<organism evidence="1 2">
    <name type="scientific">Athelia psychrophila</name>
    <dbReference type="NCBI Taxonomy" id="1759441"/>
    <lineage>
        <taxon>Eukaryota</taxon>
        <taxon>Fungi</taxon>
        <taxon>Dikarya</taxon>
        <taxon>Basidiomycota</taxon>
        <taxon>Agaricomycotina</taxon>
        <taxon>Agaricomycetes</taxon>
        <taxon>Agaricomycetidae</taxon>
        <taxon>Atheliales</taxon>
        <taxon>Atheliaceae</taxon>
        <taxon>Athelia</taxon>
    </lineage>
</organism>
<accession>A0A166DU24</accession>
<keyword evidence="2" id="KW-1185">Reference proteome</keyword>